<evidence type="ECO:0000259" key="1">
    <source>
        <dbReference type="Pfam" id="PF06418"/>
    </source>
</evidence>
<dbReference type="GO" id="GO:0003883">
    <property type="term" value="F:CTP synthase activity"/>
    <property type="evidence" value="ECO:0007669"/>
    <property type="project" value="InterPro"/>
</dbReference>
<dbReference type="GO" id="GO:0006241">
    <property type="term" value="P:CTP biosynthetic process"/>
    <property type="evidence" value="ECO:0007669"/>
    <property type="project" value="TreeGrafter"/>
</dbReference>
<dbReference type="GO" id="GO:0097268">
    <property type="term" value="C:cytoophidium"/>
    <property type="evidence" value="ECO:0007669"/>
    <property type="project" value="TreeGrafter"/>
</dbReference>
<dbReference type="Gene3D" id="3.40.50.300">
    <property type="entry name" value="P-loop containing nucleotide triphosphate hydrolases"/>
    <property type="match status" value="1"/>
</dbReference>
<dbReference type="InterPro" id="IPR017456">
    <property type="entry name" value="CTP_synthase_N"/>
</dbReference>
<evidence type="ECO:0000313" key="3">
    <source>
        <dbReference type="WBParaSite" id="PDA_v2.g2296.t1"/>
    </source>
</evidence>
<dbReference type="InterPro" id="IPR004468">
    <property type="entry name" value="CTP_synthase"/>
</dbReference>
<feature type="domain" description="CTP synthase N-terminal" evidence="1">
    <location>
        <begin position="13"/>
        <end position="128"/>
    </location>
</feature>
<dbReference type="Pfam" id="PF06418">
    <property type="entry name" value="CTP_synth_N"/>
    <property type="match status" value="1"/>
</dbReference>
<dbReference type="SUPFAM" id="SSF52540">
    <property type="entry name" value="P-loop containing nucleoside triphosphate hydrolases"/>
    <property type="match status" value="1"/>
</dbReference>
<dbReference type="WBParaSite" id="PDA_v2.g2296.t1">
    <property type="protein sequence ID" value="PDA_v2.g2296.t1"/>
    <property type="gene ID" value="PDA_v2.g2296"/>
</dbReference>
<dbReference type="Proteomes" id="UP000887578">
    <property type="component" value="Unplaced"/>
</dbReference>
<reference evidence="3" key="1">
    <citation type="submission" date="2022-11" db="UniProtKB">
        <authorList>
            <consortium name="WormBaseParasite"/>
        </authorList>
    </citation>
    <scope>IDENTIFICATION</scope>
</reference>
<sequence length="129" mass="14780">MYNGNKIGLSNYVSAIIEWIKDVCNQPVDEKNKLQNICIIELCGDIDNHEMIPFTEALKYFKGNKKDFMHINISKIVGKNSASLLTFVQKWRNKGWNADIIICRSNHEISETVKEEIAAHSSLQLQQVN</sequence>
<keyword evidence="2" id="KW-1185">Reference proteome</keyword>
<name>A0A914PW00_9BILA</name>
<dbReference type="GO" id="GO:0042802">
    <property type="term" value="F:identical protein binding"/>
    <property type="evidence" value="ECO:0007669"/>
    <property type="project" value="TreeGrafter"/>
</dbReference>
<protein>
    <submittedName>
        <fullName evidence="3">CTP synthase N-terminal domain-containing protein</fullName>
    </submittedName>
</protein>
<proteinExistence type="predicted"/>
<dbReference type="PANTHER" id="PTHR11550:SF0">
    <property type="entry name" value="CTP SYNTHASE-RELATED"/>
    <property type="match status" value="1"/>
</dbReference>
<evidence type="ECO:0000313" key="2">
    <source>
        <dbReference type="Proteomes" id="UP000887578"/>
    </source>
</evidence>
<accession>A0A914PW00</accession>
<dbReference type="PANTHER" id="PTHR11550">
    <property type="entry name" value="CTP SYNTHASE"/>
    <property type="match status" value="1"/>
</dbReference>
<dbReference type="GO" id="GO:0005737">
    <property type="term" value="C:cytoplasm"/>
    <property type="evidence" value="ECO:0007669"/>
    <property type="project" value="TreeGrafter"/>
</dbReference>
<dbReference type="AlphaFoldDB" id="A0A914PW00"/>
<dbReference type="GO" id="GO:0019856">
    <property type="term" value="P:pyrimidine nucleobase biosynthetic process"/>
    <property type="evidence" value="ECO:0007669"/>
    <property type="project" value="TreeGrafter"/>
</dbReference>
<organism evidence="2 3">
    <name type="scientific">Panagrolaimus davidi</name>
    <dbReference type="NCBI Taxonomy" id="227884"/>
    <lineage>
        <taxon>Eukaryota</taxon>
        <taxon>Metazoa</taxon>
        <taxon>Ecdysozoa</taxon>
        <taxon>Nematoda</taxon>
        <taxon>Chromadorea</taxon>
        <taxon>Rhabditida</taxon>
        <taxon>Tylenchina</taxon>
        <taxon>Panagrolaimomorpha</taxon>
        <taxon>Panagrolaimoidea</taxon>
        <taxon>Panagrolaimidae</taxon>
        <taxon>Panagrolaimus</taxon>
    </lineage>
</organism>
<dbReference type="InterPro" id="IPR027417">
    <property type="entry name" value="P-loop_NTPase"/>
</dbReference>